<dbReference type="Gene3D" id="3.30.450.150">
    <property type="entry name" value="Haem-degrading domain"/>
    <property type="match status" value="1"/>
</dbReference>
<name>A0A7S3ERF0_9EUKA</name>
<proteinExistence type="predicted"/>
<dbReference type="SUPFAM" id="SSF143744">
    <property type="entry name" value="GlcG-like"/>
    <property type="match status" value="1"/>
</dbReference>
<sequence length="173" mass="17020">MLLSYGLRLATAASMTAASGIAFSRTAGAARCDAAPSFVTVSALTTAGAEKAMAAAKAEAEKNGWKVTIVIADASGTPLLLSRDGASPMTVDIAMGKARTAAISGKESGVFESIVNGGEARPRLALLSAPLLLMEGAVPILVDGVVAGSIGVSGVRSDQDAAVAKAGAAALFA</sequence>
<dbReference type="EMBL" id="HBHX01006786">
    <property type="protein sequence ID" value="CAE0103081.1"/>
    <property type="molecule type" value="Transcribed_RNA"/>
</dbReference>
<dbReference type="InterPro" id="IPR052517">
    <property type="entry name" value="GlcG_carb_metab_protein"/>
</dbReference>
<reference evidence="1" key="1">
    <citation type="submission" date="2021-01" db="EMBL/GenBank/DDBJ databases">
        <authorList>
            <person name="Corre E."/>
            <person name="Pelletier E."/>
            <person name="Niang G."/>
            <person name="Scheremetjew M."/>
            <person name="Finn R."/>
            <person name="Kale V."/>
            <person name="Holt S."/>
            <person name="Cochrane G."/>
            <person name="Meng A."/>
            <person name="Brown T."/>
            <person name="Cohen L."/>
        </authorList>
    </citation>
    <scope>NUCLEOTIDE SEQUENCE</scope>
    <source>
        <strain evidence="1">CCMP281</strain>
    </source>
</reference>
<evidence type="ECO:0000313" key="1">
    <source>
        <dbReference type="EMBL" id="CAE0103081.1"/>
    </source>
</evidence>
<dbReference type="Pfam" id="PF03928">
    <property type="entry name" value="HbpS-like"/>
    <property type="match status" value="1"/>
</dbReference>
<dbReference type="InterPro" id="IPR005624">
    <property type="entry name" value="PduO/GlcC-like"/>
</dbReference>
<dbReference type="PANTHER" id="PTHR34309">
    <property type="entry name" value="SLR1406 PROTEIN"/>
    <property type="match status" value="1"/>
</dbReference>
<dbReference type="InterPro" id="IPR038084">
    <property type="entry name" value="PduO/GlcC-like_sf"/>
</dbReference>
<dbReference type="PANTHER" id="PTHR34309:SF1">
    <property type="entry name" value="PROTEIN GLCG"/>
    <property type="match status" value="1"/>
</dbReference>
<evidence type="ECO:0008006" key="2">
    <source>
        <dbReference type="Google" id="ProtNLM"/>
    </source>
</evidence>
<gene>
    <name evidence="1" type="ORF">HERI1096_LOCUS3739</name>
</gene>
<organism evidence="1">
    <name type="scientific">Haptolina ericina</name>
    <dbReference type="NCBI Taxonomy" id="156174"/>
    <lineage>
        <taxon>Eukaryota</taxon>
        <taxon>Haptista</taxon>
        <taxon>Haptophyta</taxon>
        <taxon>Prymnesiophyceae</taxon>
        <taxon>Prymnesiales</taxon>
        <taxon>Prymnesiaceae</taxon>
        <taxon>Haptolina</taxon>
    </lineage>
</organism>
<dbReference type="AlphaFoldDB" id="A0A7S3ERF0"/>
<protein>
    <recommendedName>
        <fullName evidence="2">GlcG protein</fullName>
    </recommendedName>
</protein>
<accession>A0A7S3ERF0</accession>